<keyword evidence="1" id="KW-0175">Coiled coil</keyword>
<dbReference type="AlphaFoldDB" id="A0A1S3VUZ8"/>
<reference evidence="4" key="1">
    <citation type="submission" date="2025-08" db="UniProtKB">
        <authorList>
            <consortium name="RefSeq"/>
        </authorList>
    </citation>
    <scope>IDENTIFICATION</scope>
    <source>
        <tissue evidence="4">Leaf</tissue>
    </source>
</reference>
<feature type="region of interest" description="Disordered" evidence="2">
    <location>
        <begin position="137"/>
        <end position="177"/>
    </location>
</feature>
<feature type="compositionally biased region" description="Acidic residues" evidence="2">
    <location>
        <begin position="145"/>
        <end position="158"/>
    </location>
</feature>
<proteinExistence type="predicted"/>
<dbReference type="Proteomes" id="UP000087766">
    <property type="component" value="Unplaced"/>
</dbReference>
<evidence type="ECO:0000313" key="4">
    <source>
        <dbReference type="RefSeq" id="XP_014522135.1"/>
    </source>
</evidence>
<dbReference type="RefSeq" id="XP_014522135.1">
    <property type="nucleotide sequence ID" value="XM_014666649.1"/>
</dbReference>
<organism evidence="3 4">
    <name type="scientific">Vigna radiata var. radiata</name>
    <name type="common">Mung bean</name>
    <name type="synonym">Phaseolus aureus</name>
    <dbReference type="NCBI Taxonomy" id="3916"/>
    <lineage>
        <taxon>Eukaryota</taxon>
        <taxon>Viridiplantae</taxon>
        <taxon>Streptophyta</taxon>
        <taxon>Embryophyta</taxon>
        <taxon>Tracheophyta</taxon>
        <taxon>Spermatophyta</taxon>
        <taxon>Magnoliopsida</taxon>
        <taxon>eudicotyledons</taxon>
        <taxon>Gunneridae</taxon>
        <taxon>Pentapetalae</taxon>
        <taxon>rosids</taxon>
        <taxon>fabids</taxon>
        <taxon>Fabales</taxon>
        <taxon>Fabaceae</taxon>
        <taxon>Papilionoideae</taxon>
        <taxon>50 kb inversion clade</taxon>
        <taxon>NPAAA clade</taxon>
        <taxon>indigoferoid/millettioid clade</taxon>
        <taxon>Phaseoleae</taxon>
        <taxon>Vigna</taxon>
    </lineage>
</organism>
<name>A0A1S3VUZ8_VIGRR</name>
<keyword evidence="3" id="KW-1185">Reference proteome</keyword>
<evidence type="ECO:0000313" key="3">
    <source>
        <dbReference type="Proteomes" id="UP000087766"/>
    </source>
</evidence>
<evidence type="ECO:0000256" key="1">
    <source>
        <dbReference type="SAM" id="Coils"/>
    </source>
</evidence>
<evidence type="ECO:0000256" key="2">
    <source>
        <dbReference type="SAM" id="MobiDB-lite"/>
    </source>
</evidence>
<dbReference type="GeneID" id="106778665"/>
<feature type="compositionally biased region" description="Basic and acidic residues" evidence="2">
    <location>
        <begin position="161"/>
        <end position="177"/>
    </location>
</feature>
<sequence length="177" mass="20596">MAGTSQDDNDSNIEFENEPIEVKYDPLLDAFREVHAEAMRLQYKVNRLNFDRRDYEHRINSLVSENEKLEKELNHAFLSAKEIKIETITVEKPCDKFPTHVEQIDYLTSSQYWAKSEFEGIVLKGLRIVIKLLKEQRERSQPNEEISEGSLSEEEDTLESSNKESTDENNRGGKDRG</sequence>
<gene>
    <name evidence="4" type="primary">LOC106778665</name>
</gene>
<protein>
    <submittedName>
        <fullName evidence="4">Uncharacterized protein LOC106778665</fullName>
    </submittedName>
</protein>
<accession>A0A1S3VUZ8</accession>
<feature type="coiled-coil region" evidence="1">
    <location>
        <begin position="52"/>
        <end position="86"/>
    </location>
</feature>
<dbReference type="KEGG" id="vra:106778665"/>